<reference evidence="1" key="2">
    <citation type="journal article" date="2019" name="IMA Fungus">
        <title>Genome sequencing and comparison of five Tilletia species to identify candidate genes for the detection of regulated species infecting wheat.</title>
        <authorList>
            <person name="Nguyen H.D.T."/>
            <person name="Sultana T."/>
            <person name="Kesanakurti P."/>
            <person name="Hambleton S."/>
        </authorList>
    </citation>
    <scope>NUCLEOTIDE SEQUENCE</scope>
    <source>
        <strain evidence="1">DAOMC 236416</strain>
    </source>
</reference>
<proteinExistence type="predicted"/>
<dbReference type="EMBL" id="LWDF02000222">
    <property type="protein sequence ID" value="KAE8252002.1"/>
    <property type="molecule type" value="Genomic_DNA"/>
</dbReference>
<name>A0A177TVP6_9BASI</name>
<organism evidence="1 2">
    <name type="scientific">Tilletia indica</name>
    <dbReference type="NCBI Taxonomy" id="43049"/>
    <lineage>
        <taxon>Eukaryota</taxon>
        <taxon>Fungi</taxon>
        <taxon>Dikarya</taxon>
        <taxon>Basidiomycota</taxon>
        <taxon>Ustilaginomycotina</taxon>
        <taxon>Exobasidiomycetes</taxon>
        <taxon>Tilletiales</taxon>
        <taxon>Tilletiaceae</taxon>
        <taxon>Tilletia</taxon>
    </lineage>
</organism>
<protein>
    <submittedName>
        <fullName evidence="1">Uncharacterized protein</fullName>
    </submittedName>
</protein>
<keyword evidence="2" id="KW-1185">Reference proteome</keyword>
<dbReference type="AlphaFoldDB" id="A0A177TVP6"/>
<reference evidence="1" key="1">
    <citation type="submission" date="2016-04" db="EMBL/GenBank/DDBJ databases">
        <authorList>
            <person name="Nguyen H.D."/>
            <person name="Samba Siva P."/>
            <person name="Cullis J."/>
            <person name="Levesque C.A."/>
            <person name="Hambleton S."/>
        </authorList>
    </citation>
    <scope>NUCLEOTIDE SEQUENCE</scope>
    <source>
        <strain evidence="1">DAOMC 236416</strain>
    </source>
</reference>
<accession>A0A177TVP6</accession>
<gene>
    <name evidence="1" type="ORF">A4X13_0g3753</name>
</gene>
<dbReference type="Proteomes" id="UP000077521">
    <property type="component" value="Unassembled WGS sequence"/>
</dbReference>
<comment type="caution">
    <text evidence="1">The sequence shown here is derived from an EMBL/GenBank/DDBJ whole genome shotgun (WGS) entry which is preliminary data.</text>
</comment>
<evidence type="ECO:0000313" key="1">
    <source>
        <dbReference type="EMBL" id="KAE8252002.1"/>
    </source>
</evidence>
<sequence>MPVVLTARHEVDPRLADVTIPFLAVGLSFILNGIIFSLAILYACNSSKKDSRVLKLAVLVCVVSNAVTLIFRMYRAQSFIMGDLLTNLSSLKWDYVAYMIAFAPVRTITQIYFGRRAWILDGGNGKRSSTIKWIGVGIITAEGLVGMALPITMLATFQPNEPGRYGSPFMTDVVKGMFVAYNVLNVILQGTIAYLFASALKRMDTALKASRDAVKLLTRTQLGSAVGFCAMSAISIFTFIWFRLPSGRLTDLYVLPISVMEDMFAISFLLALIVREDVRSRLQTRGDVDILSPEAGQLFFFQTEEEFFSQQNQPNAASSSGWIPFWSLVHSRSTAMHESGPPPISSDNVDDETQMGLSETIRKKDSVLSLLQTIGRRRSSGASLSVLHFGGRRRSSGASSARTRVA</sequence>
<evidence type="ECO:0000313" key="2">
    <source>
        <dbReference type="Proteomes" id="UP000077521"/>
    </source>
</evidence>